<evidence type="ECO:0000313" key="9">
    <source>
        <dbReference type="Proteomes" id="UP000267430"/>
    </source>
</evidence>
<dbReference type="PANTHER" id="PTHR30136:SF35">
    <property type="entry name" value="HTH-TYPE TRANSCRIPTIONAL REGULATOR RV1719"/>
    <property type="match status" value="1"/>
</dbReference>
<dbReference type="EMBL" id="RYZZ01000001">
    <property type="protein sequence ID" value="RUQ32815.1"/>
    <property type="molecule type" value="Genomic_DNA"/>
</dbReference>
<accession>A0A3S0VIL8</accession>
<name>A0A3S0VIL8_9BACI</name>
<evidence type="ECO:0000259" key="7">
    <source>
        <dbReference type="PROSITE" id="PS51078"/>
    </source>
</evidence>
<gene>
    <name evidence="8" type="ORF">ELQ35_01645</name>
</gene>
<evidence type="ECO:0000256" key="2">
    <source>
        <dbReference type="ARBA" id="ARBA00023125"/>
    </source>
</evidence>
<organism evidence="8 9">
    <name type="scientific">Peribacillus cavernae</name>
    <dbReference type="NCBI Taxonomy" id="1674310"/>
    <lineage>
        <taxon>Bacteria</taxon>
        <taxon>Bacillati</taxon>
        <taxon>Bacillota</taxon>
        <taxon>Bacilli</taxon>
        <taxon>Bacillales</taxon>
        <taxon>Bacillaceae</taxon>
        <taxon>Peribacillus</taxon>
    </lineage>
</organism>
<keyword evidence="1" id="KW-0805">Transcription regulation</keyword>
<dbReference type="GO" id="GO:0003677">
    <property type="term" value="F:DNA binding"/>
    <property type="evidence" value="ECO:0007669"/>
    <property type="project" value="UniProtKB-KW"/>
</dbReference>
<dbReference type="InterPro" id="IPR050707">
    <property type="entry name" value="HTH_MetabolicPath_Reg"/>
</dbReference>
<dbReference type="PROSITE" id="PS51077">
    <property type="entry name" value="HTH_ICLR"/>
    <property type="match status" value="1"/>
</dbReference>
<dbReference type="FunFam" id="1.10.10.10:FF:000056">
    <property type="entry name" value="IclR family transcriptional regulator"/>
    <property type="match status" value="1"/>
</dbReference>
<reference evidence="8 9" key="1">
    <citation type="submission" date="2018-12" db="EMBL/GenBank/DDBJ databases">
        <title>Bacillus chawlae sp. nov., Bacillus glennii sp. nov., and Bacillus saganii sp. nov. Isolated from the Vehicle Assembly Building at Kennedy Space Center where the Viking Spacecraft were Assembled.</title>
        <authorList>
            <person name="Seuylemezian A."/>
            <person name="Vaishampayan P."/>
        </authorList>
    </citation>
    <scope>NUCLEOTIDE SEQUENCE [LARGE SCALE GENOMIC DNA]</scope>
    <source>
        <strain evidence="8 9">L5</strain>
    </source>
</reference>
<dbReference type="SUPFAM" id="SSF55781">
    <property type="entry name" value="GAF domain-like"/>
    <property type="match status" value="1"/>
</dbReference>
<dbReference type="Pfam" id="PF09339">
    <property type="entry name" value="HTH_IclR"/>
    <property type="match status" value="1"/>
</dbReference>
<evidence type="ECO:0000256" key="4">
    <source>
        <dbReference type="ARBA" id="ARBA00058938"/>
    </source>
</evidence>
<dbReference type="InterPro" id="IPR014757">
    <property type="entry name" value="Tscrpt_reg_IclR_C"/>
</dbReference>
<feature type="domain" description="IclR-ED" evidence="7">
    <location>
        <begin position="72"/>
        <end position="254"/>
    </location>
</feature>
<dbReference type="Proteomes" id="UP000267430">
    <property type="component" value="Unassembled WGS sequence"/>
</dbReference>
<dbReference type="InterPro" id="IPR036388">
    <property type="entry name" value="WH-like_DNA-bd_sf"/>
</dbReference>
<dbReference type="Gene3D" id="3.30.450.40">
    <property type="match status" value="1"/>
</dbReference>
<dbReference type="Gene3D" id="1.10.10.10">
    <property type="entry name" value="Winged helix-like DNA-binding domain superfamily/Winged helix DNA-binding domain"/>
    <property type="match status" value="1"/>
</dbReference>
<dbReference type="RefSeq" id="WP_126863106.1">
    <property type="nucleotide sequence ID" value="NZ_JAUSTX010000003.1"/>
</dbReference>
<dbReference type="OrthoDB" id="9778379at2"/>
<dbReference type="GO" id="GO:0003700">
    <property type="term" value="F:DNA-binding transcription factor activity"/>
    <property type="evidence" value="ECO:0007669"/>
    <property type="project" value="TreeGrafter"/>
</dbReference>
<dbReference type="AlphaFoldDB" id="A0A3S0VIL8"/>
<comment type="caution">
    <text evidence="8">The sequence shown here is derived from an EMBL/GenBank/DDBJ whole genome shotgun (WGS) entry which is preliminary data.</text>
</comment>
<feature type="domain" description="HTH iclR-type" evidence="6">
    <location>
        <begin position="9"/>
        <end position="71"/>
    </location>
</feature>
<evidence type="ECO:0000259" key="6">
    <source>
        <dbReference type="PROSITE" id="PS51077"/>
    </source>
</evidence>
<dbReference type="SMART" id="SM00346">
    <property type="entry name" value="HTH_ICLR"/>
    <property type="match status" value="1"/>
</dbReference>
<dbReference type="GO" id="GO:0045892">
    <property type="term" value="P:negative regulation of DNA-templated transcription"/>
    <property type="evidence" value="ECO:0007669"/>
    <property type="project" value="TreeGrafter"/>
</dbReference>
<dbReference type="InterPro" id="IPR029016">
    <property type="entry name" value="GAF-like_dom_sf"/>
</dbReference>
<keyword evidence="9" id="KW-1185">Reference proteome</keyword>
<sequence length="257" mass="28719">MKTEQENLLSSVNNALKVLRSFKMEQPQKGVRELADELGLGKSSVQRILATLAADGFVKKNKETNKYELGVSVLELSSIVLGHLDLHNEALPIIKSLVEKWTETSHLSVLEDLQVVYLCKMESANSIKLTTHLGLHNPLHCTSSGKLLLAYSDPSLLELILKKGLDKYTHTTITDPALFRKELAKIYEKGYSVSYEELRMGVISVSAPIRDHTGKVIAAINFVGPSHRFSKQRINLFAKELIHAGEVISERLGYWIK</sequence>
<protein>
    <recommendedName>
        <fullName evidence="5">Glycerol operon regulatory protein</fullName>
    </recommendedName>
</protein>
<evidence type="ECO:0000256" key="3">
    <source>
        <dbReference type="ARBA" id="ARBA00023163"/>
    </source>
</evidence>
<keyword evidence="3" id="KW-0804">Transcription</keyword>
<proteinExistence type="predicted"/>
<dbReference type="PANTHER" id="PTHR30136">
    <property type="entry name" value="HELIX-TURN-HELIX TRANSCRIPTIONAL REGULATOR, ICLR FAMILY"/>
    <property type="match status" value="1"/>
</dbReference>
<comment type="function">
    <text evidence="4">May be an activator protein for the gylABX operon.</text>
</comment>
<dbReference type="PROSITE" id="PS51078">
    <property type="entry name" value="ICLR_ED"/>
    <property type="match status" value="1"/>
</dbReference>
<keyword evidence="2" id="KW-0238">DNA-binding</keyword>
<evidence type="ECO:0000313" key="8">
    <source>
        <dbReference type="EMBL" id="RUQ32815.1"/>
    </source>
</evidence>
<dbReference type="InterPro" id="IPR036390">
    <property type="entry name" value="WH_DNA-bd_sf"/>
</dbReference>
<dbReference type="Pfam" id="PF01614">
    <property type="entry name" value="IclR_C"/>
    <property type="match status" value="1"/>
</dbReference>
<evidence type="ECO:0000256" key="5">
    <source>
        <dbReference type="ARBA" id="ARBA00070406"/>
    </source>
</evidence>
<evidence type="ECO:0000256" key="1">
    <source>
        <dbReference type="ARBA" id="ARBA00023015"/>
    </source>
</evidence>
<dbReference type="SUPFAM" id="SSF46785">
    <property type="entry name" value="Winged helix' DNA-binding domain"/>
    <property type="match status" value="1"/>
</dbReference>
<dbReference type="InterPro" id="IPR005471">
    <property type="entry name" value="Tscrpt_reg_IclR_N"/>
</dbReference>